<dbReference type="PROSITE" id="PS50088">
    <property type="entry name" value="ANK_REPEAT"/>
    <property type="match status" value="1"/>
</dbReference>
<feature type="compositionally biased region" description="Basic and acidic residues" evidence="4">
    <location>
        <begin position="37"/>
        <end position="46"/>
    </location>
</feature>
<feature type="repeat" description="ANK" evidence="3">
    <location>
        <begin position="180"/>
        <end position="212"/>
    </location>
</feature>
<keyword evidence="6" id="KW-1185">Reference proteome</keyword>
<dbReference type="Pfam" id="PF12796">
    <property type="entry name" value="Ank_2"/>
    <property type="match status" value="1"/>
</dbReference>
<feature type="region of interest" description="Disordered" evidence="4">
    <location>
        <begin position="1"/>
        <end position="141"/>
    </location>
</feature>
<evidence type="ECO:0008006" key="7">
    <source>
        <dbReference type="Google" id="ProtNLM"/>
    </source>
</evidence>
<evidence type="ECO:0000256" key="3">
    <source>
        <dbReference type="PROSITE-ProRule" id="PRU00023"/>
    </source>
</evidence>
<dbReference type="EMBL" id="MU069457">
    <property type="protein sequence ID" value="KAF5842695.1"/>
    <property type="molecule type" value="Genomic_DNA"/>
</dbReference>
<feature type="region of interest" description="Disordered" evidence="4">
    <location>
        <begin position="247"/>
        <end position="379"/>
    </location>
</feature>
<gene>
    <name evidence="5" type="ORF">DUNSADRAFT_5770</name>
</gene>
<dbReference type="SMART" id="SM00248">
    <property type="entry name" value="ANK"/>
    <property type="match status" value="2"/>
</dbReference>
<feature type="compositionally biased region" description="Polar residues" evidence="4">
    <location>
        <begin position="316"/>
        <end position="327"/>
    </location>
</feature>
<dbReference type="Gene3D" id="1.25.40.20">
    <property type="entry name" value="Ankyrin repeat-containing domain"/>
    <property type="match status" value="1"/>
</dbReference>
<evidence type="ECO:0000256" key="4">
    <source>
        <dbReference type="SAM" id="MobiDB-lite"/>
    </source>
</evidence>
<evidence type="ECO:0000313" key="5">
    <source>
        <dbReference type="EMBL" id="KAF5842695.1"/>
    </source>
</evidence>
<dbReference type="PANTHER" id="PTHR24193">
    <property type="entry name" value="ANKYRIN REPEAT PROTEIN"/>
    <property type="match status" value="1"/>
</dbReference>
<keyword evidence="2 3" id="KW-0040">ANK repeat</keyword>
<dbReference type="InterPro" id="IPR036770">
    <property type="entry name" value="Ankyrin_rpt-contain_sf"/>
</dbReference>
<keyword evidence="1" id="KW-0677">Repeat</keyword>
<dbReference type="InterPro" id="IPR002110">
    <property type="entry name" value="Ankyrin_rpt"/>
</dbReference>
<proteinExistence type="predicted"/>
<evidence type="ECO:0000256" key="1">
    <source>
        <dbReference type="ARBA" id="ARBA00022737"/>
    </source>
</evidence>
<evidence type="ECO:0000256" key="2">
    <source>
        <dbReference type="ARBA" id="ARBA00023043"/>
    </source>
</evidence>
<name>A0ABQ7H766_DUNSA</name>
<reference evidence="5" key="1">
    <citation type="submission" date="2017-08" db="EMBL/GenBank/DDBJ databases">
        <authorList>
            <person name="Polle J.E."/>
            <person name="Barry K."/>
            <person name="Cushman J."/>
            <person name="Schmutz J."/>
            <person name="Tran D."/>
            <person name="Hathwaick L.T."/>
            <person name="Yim W.C."/>
            <person name="Jenkins J."/>
            <person name="Mckie-Krisberg Z.M."/>
            <person name="Prochnik S."/>
            <person name="Lindquist E."/>
            <person name="Dockter R.B."/>
            <person name="Adam C."/>
            <person name="Molina H."/>
            <person name="Bunkerborg J."/>
            <person name="Jin E."/>
            <person name="Buchheim M."/>
            <person name="Magnuson J."/>
        </authorList>
    </citation>
    <scope>NUCLEOTIDE SEQUENCE</scope>
    <source>
        <strain evidence="5">CCAP 19/18</strain>
    </source>
</reference>
<dbReference type="PANTHER" id="PTHR24193:SF121">
    <property type="entry name" value="ADA2A-CONTAINING COMPLEX COMPONENT 3, ISOFORM D"/>
    <property type="match status" value="1"/>
</dbReference>
<comment type="caution">
    <text evidence="5">The sequence shown here is derived from an EMBL/GenBank/DDBJ whole genome shotgun (WGS) entry which is preliminary data.</text>
</comment>
<dbReference type="SUPFAM" id="SSF48403">
    <property type="entry name" value="Ankyrin repeat"/>
    <property type="match status" value="1"/>
</dbReference>
<sequence>MSQDDQWQDLPSTSSTRSAPVLGKFASLKRLFSPRKKQADTPRRQSEGGTQPALRDSRDSHLQVNDGNDAPRRQSKGGTQPSPRDSRDSHLQVNDGNEAAAQPSTPRKAPSKWFSRRLSSTKKTGEQQQQQQPRRPPKPIPLLHAYAMQGDLSGVLEAITSGADVNETVEMDNMQGHTLEGVSALFLACQKNRTKVVKLLVENGADPGAKVYFSKNKEHCTCSQIAALNLNAKLALYLKKAKKKARKNGVSFPQHSPAANGDAPPSPRVELGMGPESPGGHLHRAGGGGRPHGQQVIPSTPASAPPRLSFAPDSYAPTSYTPQSQIASDDALSEQATSYDPESRRATEDGFHGRQMPQSPQAESSEPPPTVEGQGWSSFYLNPGFNMDMRALELESDDDKIDLNVRGLESRREHLRNLLNSSA</sequence>
<evidence type="ECO:0000313" key="6">
    <source>
        <dbReference type="Proteomes" id="UP000815325"/>
    </source>
</evidence>
<dbReference type="PROSITE" id="PS50297">
    <property type="entry name" value="ANK_REP_REGION"/>
    <property type="match status" value="1"/>
</dbReference>
<dbReference type="Proteomes" id="UP000815325">
    <property type="component" value="Unassembled WGS sequence"/>
</dbReference>
<feature type="compositionally biased region" description="Polar residues" evidence="4">
    <location>
        <begin position="1"/>
        <end position="18"/>
    </location>
</feature>
<protein>
    <recommendedName>
        <fullName evidence="7">Ankyrin repeat protein</fullName>
    </recommendedName>
</protein>
<feature type="compositionally biased region" description="Basic and acidic residues" evidence="4">
    <location>
        <begin position="341"/>
        <end position="352"/>
    </location>
</feature>
<dbReference type="InterPro" id="IPR050663">
    <property type="entry name" value="Ankyrin-SOCS_Box"/>
</dbReference>
<organism evidence="5 6">
    <name type="scientific">Dunaliella salina</name>
    <name type="common">Green alga</name>
    <name type="synonym">Protococcus salinus</name>
    <dbReference type="NCBI Taxonomy" id="3046"/>
    <lineage>
        <taxon>Eukaryota</taxon>
        <taxon>Viridiplantae</taxon>
        <taxon>Chlorophyta</taxon>
        <taxon>core chlorophytes</taxon>
        <taxon>Chlorophyceae</taxon>
        <taxon>CS clade</taxon>
        <taxon>Chlamydomonadales</taxon>
        <taxon>Dunaliellaceae</taxon>
        <taxon>Dunaliella</taxon>
    </lineage>
</organism>
<accession>A0ABQ7H766</accession>